<name>A0A5J4WB75_9EUKA</name>
<evidence type="ECO:0000313" key="1">
    <source>
        <dbReference type="EMBL" id="KAA6392188.1"/>
    </source>
</evidence>
<protein>
    <recommendedName>
        <fullName evidence="3">SPRY domain-containing protein</fullName>
    </recommendedName>
</protein>
<dbReference type="EMBL" id="SNRW01002628">
    <property type="protein sequence ID" value="KAA6392188.1"/>
    <property type="molecule type" value="Genomic_DNA"/>
</dbReference>
<evidence type="ECO:0008006" key="3">
    <source>
        <dbReference type="Google" id="ProtNLM"/>
    </source>
</evidence>
<reference evidence="1 2" key="1">
    <citation type="submission" date="2019-03" db="EMBL/GenBank/DDBJ databases">
        <title>Single cell metagenomics reveals metabolic interactions within the superorganism composed of flagellate Streblomastix strix and complex community of Bacteroidetes bacteria on its surface.</title>
        <authorList>
            <person name="Treitli S.C."/>
            <person name="Kolisko M."/>
            <person name="Husnik F."/>
            <person name="Keeling P."/>
            <person name="Hampl V."/>
        </authorList>
    </citation>
    <scope>NUCLEOTIDE SEQUENCE [LARGE SCALE GENOMIC DNA]</scope>
    <source>
        <strain evidence="1">ST1C</strain>
    </source>
</reference>
<gene>
    <name evidence="1" type="ORF">EZS28_012284</name>
</gene>
<dbReference type="AlphaFoldDB" id="A0A5J4WB75"/>
<proteinExistence type="predicted"/>
<comment type="caution">
    <text evidence="1">The sequence shown here is derived from an EMBL/GenBank/DDBJ whole genome shotgun (WGS) entry which is preliminary data.</text>
</comment>
<dbReference type="Proteomes" id="UP000324800">
    <property type="component" value="Unassembled WGS sequence"/>
</dbReference>
<accession>A0A5J4WB75</accession>
<organism evidence="1 2">
    <name type="scientific">Streblomastix strix</name>
    <dbReference type="NCBI Taxonomy" id="222440"/>
    <lineage>
        <taxon>Eukaryota</taxon>
        <taxon>Metamonada</taxon>
        <taxon>Preaxostyla</taxon>
        <taxon>Oxymonadida</taxon>
        <taxon>Streblomastigidae</taxon>
        <taxon>Streblomastix</taxon>
    </lineage>
</organism>
<evidence type="ECO:0000313" key="2">
    <source>
        <dbReference type="Proteomes" id="UP000324800"/>
    </source>
</evidence>
<sequence length="241" mass="27390">MDHVSEYNVDEGLLGLGPDIFLHLLSEMKHPQDVRKFLAICKKFHKLQEHPRFLIQISPSFIIKEQSQGRQQGMQFIHSDGEDYCTIAIDPIIREGMIRIEIIFDNNGGRISGVGIADASCSFAVGSIPTNDGNKEKTVRYYNKGSLNHITNYAIRNQIYEVGQRIAIEVDMTTVPRRATFFVDDIEQPNYVIGIPSEIRFLAFTYVRSTSFTILKFEKLVQSTAKGVEGSQALEWGKEWK</sequence>